<accession>A0ACB6ZQ75</accession>
<evidence type="ECO:0000313" key="1">
    <source>
        <dbReference type="EMBL" id="KAF9651667.1"/>
    </source>
</evidence>
<proteinExistence type="predicted"/>
<keyword evidence="1" id="KW-0645">Protease</keyword>
<organism evidence="1 2">
    <name type="scientific">Thelephora ganbajun</name>
    <name type="common">Ganba fungus</name>
    <dbReference type="NCBI Taxonomy" id="370292"/>
    <lineage>
        <taxon>Eukaryota</taxon>
        <taxon>Fungi</taxon>
        <taxon>Dikarya</taxon>
        <taxon>Basidiomycota</taxon>
        <taxon>Agaricomycotina</taxon>
        <taxon>Agaricomycetes</taxon>
        <taxon>Thelephorales</taxon>
        <taxon>Thelephoraceae</taxon>
        <taxon>Thelephora</taxon>
    </lineage>
</organism>
<gene>
    <name evidence="1" type="ORF">BDM02DRAFT_3184412</name>
</gene>
<reference evidence="1" key="2">
    <citation type="journal article" date="2020" name="Nat. Commun.">
        <title>Large-scale genome sequencing of mycorrhizal fungi provides insights into the early evolution of symbiotic traits.</title>
        <authorList>
            <person name="Miyauchi S."/>
            <person name="Kiss E."/>
            <person name="Kuo A."/>
            <person name="Drula E."/>
            <person name="Kohler A."/>
            <person name="Sanchez-Garcia M."/>
            <person name="Morin E."/>
            <person name="Andreopoulos B."/>
            <person name="Barry K.W."/>
            <person name="Bonito G."/>
            <person name="Buee M."/>
            <person name="Carver A."/>
            <person name="Chen C."/>
            <person name="Cichocki N."/>
            <person name="Clum A."/>
            <person name="Culley D."/>
            <person name="Crous P.W."/>
            <person name="Fauchery L."/>
            <person name="Girlanda M."/>
            <person name="Hayes R.D."/>
            <person name="Keri Z."/>
            <person name="LaButti K."/>
            <person name="Lipzen A."/>
            <person name="Lombard V."/>
            <person name="Magnuson J."/>
            <person name="Maillard F."/>
            <person name="Murat C."/>
            <person name="Nolan M."/>
            <person name="Ohm R.A."/>
            <person name="Pangilinan J."/>
            <person name="Pereira M.F."/>
            <person name="Perotto S."/>
            <person name="Peter M."/>
            <person name="Pfister S."/>
            <person name="Riley R."/>
            <person name="Sitrit Y."/>
            <person name="Stielow J.B."/>
            <person name="Szollosi G."/>
            <person name="Zifcakova L."/>
            <person name="Stursova M."/>
            <person name="Spatafora J.W."/>
            <person name="Tedersoo L."/>
            <person name="Vaario L.M."/>
            <person name="Yamada A."/>
            <person name="Yan M."/>
            <person name="Wang P."/>
            <person name="Xu J."/>
            <person name="Bruns T."/>
            <person name="Baldrian P."/>
            <person name="Vilgalys R."/>
            <person name="Dunand C."/>
            <person name="Henrissat B."/>
            <person name="Grigoriev I.V."/>
            <person name="Hibbett D."/>
            <person name="Nagy L.G."/>
            <person name="Martin F.M."/>
        </authorList>
    </citation>
    <scope>NUCLEOTIDE SEQUENCE</scope>
    <source>
        <strain evidence="1">P2</strain>
    </source>
</reference>
<keyword evidence="2" id="KW-1185">Reference proteome</keyword>
<reference evidence="1" key="1">
    <citation type="submission" date="2019-10" db="EMBL/GenBank/DDBJ databases">
        <authorList>
            <consortium name="DOE Joint Genome Institute"/>
            <person name="Kuo A."/>
            <person name="Miyauchi S."/>
            <person name="Kiss E."/>
            <person name="Drula E."/>
            <person name="Kohler A."/>
            <person name="Sanchez-Garcia M."/>
            <person name="Andreopoulos B."/>
            <person name="Barry K.W."/>
            <person name="Bonito G."/>
            <person name="Buee M."/>
            <person name="Carver A."/>
            <person name="Chen C."/>
            <person name="Cichocki N."/>
            <person name="Clum A."/>
            <person name="Culley D."/>
            <person name="Crous P.W."/>
            <person name="Fauchery L."/>
            <person name="Girlanda M."/>
            <person name="Hayes R."/>
            <person name="Keri Z."/>
            <person name="Labutti K."/>
            <person name="Lipzen A."/>
            <person name="Lombard V."/>
            <person name="Magnuson J."/>
            <person name="Maillard F."/>
            <person name="Morin E."/>
            <person name="Murat C."/>
            <person name="Nolan M."/>
            <person name="Ohm R."/>
            <person name="Pangilinan J."/>
            <person name="Pereira M."/>
            <person name="Perotto S."/>
            <person name="Peter M."/>
            <person name="Riley R."/>
            <person name="Sitrit Y."/>
            <person name="Stielow B."/>
            <person name="Szollosi G."/>
            <person name="Zifcakova L."/>
            <person name="Stursova M."/>
            <person name="Spatafora J.W."/>
            <person name="Tedersoo L."/>
            <person name="Vaario L.-M."/>
            <person name="Yamada A."/>
            <person name="Yan M."/>
            <person name="Wang P."/>
            <person name="Xu J."/>
            <person name="Bruns T."/>
            <person name="Baldrian P."/>
            <person name="Vilgalys R."/>
            <person name="Henrissat B."/>
            <person name="Grigoriev I.V."/>
            <person name="Hibbett D."/>
            <person name="Nagy L.G."/>
            <person name="Martin F.M."/>
        </authorList>
    </citation>
    <scope>NUCLEOTIDE SEQUENCE</scope>
    <source>
        <strain evidence="1">P2</strain>
    </source>
</reference>
<evidence type="ECO:0000313" key="2">
    <source>
        <dbReference type="Proteomes" id="UP000886501"/>
    </source>
</evidence>
<sequence length="757" mass="80540">MPSMEGPGGADGVVVPLQFAYTKSGSPTYVLNVALGENNQQFPLQLDTGSSDLWVASTSCTTCGGAGGRLYNPSGSLATGQPFEINYIAGRAAGPIVWDKVSVGGYTIEHQALAAASEVKDEPLDAFSGILGLALPPNSVITSRLPAGDPIGADGATWASNLFGMDDAPASRFISFLLERPGSTKIPSLLGIGRHPVDYVPDPSKVHYSNIVSDGNGATFWKISVTAITVYVDGVRKEVNTGPSSSGSAFPTAVLDTGVPVILTTSAIANGIYGALDIHPAHDRNYYVPCKTPLNMTISVNGMDIPLHPLDLTTGQDRSSQMCTGTIQAADELLYSVRLGDMILGVPFLRNVYTVLAHDIPLANGSFDTEAAKNHQTFQIRPRLGLKSLTDPDVAMDEFRTVRVLGQPLSSADPLDNGPKHPASTGVSNHGLSIGLKVLSALVGAFALTLLLFAVRFWWQRRKWIKSLEKVRQLDANSGSDTRNPSDLPNDVPLDRVQSGAADLSGLTAAQLRDLELDEYMSRKGAHSISTVDSLRTKVELEDQDHGEEMLVDEFGLVYFGRPGKERKGRNSTASYSFSSFPDQATMVGMGIGEPDEVRLSQRLGLTAFPPPSPGPLRTEGSSRRRSDQSSAHFRIPSGSNSSEPLLASQSRSSVGWSDSYSLAVETPLKEDAGPGWGEEFGTRDSMVGVGAHNRRSSSNRGDDSPQPASFGTRASPSGPPTAGVSRHSRVQNSFDHTAEDPLLPPSTTLEKGFNHA</sequence>
<name>A0ACB6ZQ75_THEGA</name>
<dbReference type="Proteomes" id="UP000886501">
    <property type="component" value="Unassembled WGS sequence"/>
</dbReference>
<protein>
    <submittedName>
        <fullName evidence="1">Acid protease</fullName>
    </submittedName>
</protein>
<dbReference type="EMBL" id="MU117974">
    <property type="protein sequence ID" value="KAF9651667.1"/>
    <property type="molecule type" value="Genomic_DNA"/>
</dbReference>
<comment type="caution">
    <text evidence="1">The sequence shown here is derived from an EMBL/GenBank/DDBJ whole genome shotgun (WGS) entry which is preliminary data.</text>
</comment>
<keyword evidence="1" id="KW-0378">Hydrolase</keyword>